<dbReference type="GO" id="GO:0002100">
    <property type="term" value="P:tRNA wobble adenosine to inosine editing"/>
    <property type="evidence" value="ECO:0007669"/>
    <property type="project" value="UniProtKB-UniRule"/>
</dbReference>
<keyword evidence="10" id="KW-1185">Reference proteome</keyword>
<gene>
    <name evidence="7" type="primary">tadA</name>
    <name evidence="9" type="ORF">M1R53_01675</name>
</gene>
<keyword evidence="4 7" id="KW-0378">Hydrolase</keyword>
<feature type="binding site" evidence="7">
    <location>
        <position position="46"/>
    </location>
    <ligand>
        <name>Zn(2+)</name>
        <dbReference type="ChEBI" id="CHEBI:29105"/>
        <note>catalytic</note>
    </ligand>
</feature>
<dbReference type="SUPFAM" id="SSF53927">
    <property type="entry name" value="Cytidine deaminase-like"/>
    <property type="match status" value="1"/>
</dbReference>
<accession>A0A9E7DK41</accession>
<dbReference type="PROSITE" id="PS51747">
    <property type="entry name" value="CYT_DCMP_DEAMINASES_2"/>
    <property type="match status" value="1"/>
</dbReference>
<sequence>MNMAIREAIKAYKLGEVPVGAVVVKDGEVISKAFNETITMIDASGHAEMLAIRRACEKLENYRLTGCDLYVTLEPCMMCLGAILEARIKNLYIGLLDYKKGACISKMQLHNSSLSYHKLNVFYEESKIYKFLLQNFFKTLRNK</sequence>
<evidence type="ECO:0000256" key="3">
    <source>
        <dbReference type="ARBA" id="ARBA00022723"/>
    </source>
</evidence>
<dbReference type="CDD" id="cd01285">
    <property type="entry name" value="nucleoside_deaminase"/>
    <property type="match status" value="1"/>
</dbReference>
<dbReference type="InterPro" id="IPR058535">
    <property type="entry name" value="MafB19-deam"/>
</dbReference>
<feature type="domain" description="CMP/dCMP-type deaminase" evidence="8">
    <location>
        <begin position="1"/>
        <end position="122"/>
    </location>
</feature>
<feature type="binding site" evidence="7">
    <location>
        <position position="76"/>
    </location>
    <ligand>
        <name>Zn(2+)</name>
        <dbReference type="ChEBI" id="CHEBI:29105"/>
        <note>catalytic</note>
    </ligand>
</feature>
<dbReference type="GO" id="GO:0052717">
    <property type="term" value="F:tRNA-specific adenosine-34 deaminase activity"/>
    <property type="evidence" value="ECO:0007669"/>
    <property type="project" value="UniProtKB-UniRule"/>
</dbReference>
<keyword evidence="3 7" id="KW-0479">Metal-binding</keyword>
<evidence type="ECO:0000256" key="1">
    <source>
        <dbReference type="ARBA" id="ARBA00010669"/>
    </source>
</evidence>
<dbReference type="InterPro" id="IPR028883">
    <property type="entry name" value="tRNA_aden_deaminase"/>
</dbReference>
<dbReference type="InterPro" id="IPR016192">
    <property type="entry name" value="APOBEC/CMP_deaminase_Zn-bd"/>
</dbReference>
<evidence type="ECO:0000256" key="2">
    <source>
        <dbReference type="ARBA" id="ARBA00022694"/>
    </source>
</evidence>
<comment type="function">
    <text evidence="7">Catalyzes the deamination of adenosine to inosine at the wobble position 34 of tRNA(Arg2).</text>
</comment>
<evidence type="ECO:0000259" key="8">
    <source>
        <dbReference type="PROSITE" id="PS51747"/>
    </source>
</evidence>
<feature type="binding site" evidence="7">
    <location>
        <position position="79"/>
    </location>
    <ligand>
        <name>Zn(2+)</name>
        <dbReference type="ChEBI" id="CHEBI:29105"/>
        <note>catalytic</note>
    </ligand>
</feature>
<organism evidence="9 10">
    <name type="scientific">Fenollaria massiliensis</name>
    <dbReference type="NCBI Taxonomy" id="938288"/>
    <lineage>
        <taxon>Bacteria</taxon>
        <taxon>Bacillati</taxon>
        <taxon>Bacillota</taxon>
        <taxon>Clostridia</taxon>
        <taxon>Eubacteriales</taxon>
        <taxon>Fenollaria</taxon>
    </lineage>
</organism>
<keyword evidence="2 7" id="KW-0819">tRNA processing</keyword>
<evidence type="ECO:0000313" key="9">
    <source>
        <dbReference type="EMBL" id="UQK59390.1"/>
    </source>
</evidence>
<keyword evidence="5 7" id="KW-0862">Zinc</keyword>
<feature type="active site" description="Proton donor" evidence="7">
    <location>
        <position position="48"/>
    </location>
</feature>
<comment type="similarity">
    <text evidence="1">Belongs to the cytidine and deoxycytidylate deaminase family. ADAT2 subfamily.</text>
</comment>
<evidence type="ECO:0000256" key="7">
    <source>
        <dbReference type="HAMAP-Rule" id="MF_00972"/>
    </source>
</evidence>
<dbReference type="KEGG" id="fms:M1R53_01675"/>
<dbReference type="EMBL" id="CP096649">
    <property type="protein sequence ID" value="UQK59390.1"/>
    <property type="molecule type" value="Genomic_DNA"/>
</dbReference>
<dbReference type="AlphaFoldDB" id="A0A9E7DK41"/>
<evidence type="ECO:0000313" key="10">
    <source>
        <dbReference type="Proteomes" id="UP000831151"/>
    </source>
</evidence>
<dbReference type="Proteomes" id="UP000831151">
    <property type="component" value="Chromosome"/>
</dbReference>
<dbReference type="InterPro" id="IPR002125">
    <property type="entry name" value="CMP_dCMP_dom"/>
</dbReference>
<dbReference type="InterPro" id="IPR016193">
    <property type="entry name" value="Cytidine_deaminase-like"/>
</dbReference>
<protein>
    <recommendedName>
        <fullName evidence="7">tRNA-specific adenosine deaminase</fullName>
        <ecNumber evidence="7">3.5.4.33</ecNumber>
    </recommendedName>
</protein>
<dbReference type="RefSeq" id="WP_249242846.1">
    <property type="nucleotide sequence ID" value="NZ_CP096649.1"/>
</dbReference>
<evidence type="ECO:0000256" key="6">
    <source>
        <dbReference type="ARBA" id="ARBA00048045"/>
    </source>
</evidence>
<comment type="cofactor">
    <cofactor evidence="7">
        <name>Zn(2+)</name>
        <dbReference type="ChEBI" id="CHEBI:29105"/>
    </cofactor>
    <text evidence="7">Binds 1 zinc ion per subunit.</text>
</comment>
<dbReference type="PROSITE" id="PS00903">
    <property type="entry name" value="CYT_DCMP_DEAMINASES_1"/>
    <property type="match status" value="1"/>
</dbReference>
<evidence type="ECO:0000256" key="5">
    <source>
        <dbReference type="ARBA" id="ARBA00022833"/>
    </source>
</evidence>
<comment type="catalytic activity">
    <reaction evidence="6 7">
        <text>adenosine(34) in tRNA + H2O + H(+) = inosine(34) in tRNA + NH4(+)</text>
        <dbReference type="Rhea" id="RHEA:43168"/>
        <dbReference type="Rhea" id="RHEA-COMP:10373"/>
        <dbReference type="Rhea" id="RHEA-COMP:10374"/>
        <dbReference type="ChEBI" id="CHEBI:15377"/>
        <dbReference type="ChEBI" id="CHEBI:15378"/>
        <dbReference type="ChEBI" id="CHEBI:28938"/>
        <dbReference type="ChEBI" id="CHEBI:74411"/>
        <dbReference type="ChEBI" id="CHEBI:82852"/>
        <dbReference type="EC" id="3.5.4.33"/>
    </reaction>
</comment>
<evidence type="ECO:0000256" key="4">
    <source>
        <dbReference type="ARBA" id="ARBA00022801"/>
    </source>
</evidence>
<proteinExistence type="inferred from homology"/>
<dbReference type="GO" id="GO:0008270">
    <property type="term" value="F:zinc ion binding"/>
    <property type="evidence" value="ECO:0007669"/>
    <property type="project" value="UniProtKB-UniRule"/>
</dbReference>
<comment type="subunit">
    <text evidence="7">Homodimer.</text>
</comment>
<reference evidence="9" key="1">
    <citation type="submission" date="2022-04" db="EMBL/GenBank/DDBJ databases">
        <title>Complete genome sequences of Ezakiella coagulans and Fenollaria massiliensis.</title>
        <authorList>
            <person name="France M.T."/>
            <person name="Clifford J."/>
            <person name="Narina S."/>
            <person name="Rutt L."/>
            <person name="Ravel J."/>
        </authorList>
    </citation>
    <scope>NUCLEOTIDE SEQUENCE</scope>
    <source>
        <strain evidence="9">C0061C2</strain>
    </source>
</reference>
<dbReference type="Gene3D" id="3.40.140.10">
    <property type="entry name" value="Cytidine Deaminase, domain 2"/>
    <property type="match status" value="1"/>
</dbReference>
<dbReference type="PANTHER" id="PTHR11079:SF179">
    <property type="entry name" value="TRNA(ADENINE(34)) DEAMINASE, CHLOROPLASTIC"/>
    <property type="match status" value="1"/>
</dbReference>
<dbReference type="EC" id="3.5.4.33" evidence="7"/>
<dbReference type="Pfam" id="PF14437">
    <property type="entry name" value="MafB19-deam"/>
    <property type="match status" value="1"/>
</dbReference>
<name>A0A9E7DK41_9FIRM</name>
<dbReference type="HAMAP" id="MF_00972">
    <property type="entry name" value="tRNA_aden_deaminase"/>
    <property type="match status" value="1"/>
</dbReference>
<dbReference type="PANTHER" id="PTHR11079">
    <property type="entry name" value="CYTOSINE DEAMINASE FAMILY MEMBER"/>
    <property type="match status" value="1"/>
</dbReference>